<protein>
    <recommendedName>
        <fullName evidence="5">Transcription factor MBP1</fullName>
    </recommendedName>
</protein>
<dbReference type="SMART" id="SM01252">
    <property type="entry name" value="KilA-N"/>
    <property type="match status" value="1"/>
</dbReference>
<dbReference type="PROSITE" id="PS51299">
    <property type="entry name" value="HTH_APSES"/>
    <property type="match status" value="1"/>
</dbReference>
<dbReference type="Gene3D" id="3.10.260.10">
    <property type="entry name" value="Transcription regulator HTH, APSES-type DNA-binding domain"/>
    <property type="match status" value="1"/>
</dbReference>
<evidence type="ECO:0000313" key="8">
    <source>
        <dbReference type="EMBL" id="WPK25369.1"/>
    </source>
</evidence>
<evidence type="ECO:0000256" key="2">
    <source>
        <dbReference type="ARBA" id="ARBA00023043"/>
    </source>
</evidence>
<dbReference type="InterPro" id="IPR036887">
    <property type="entry name" value="HTH_APSES_sf"/>
</dbReference>
<dbReference type="InterPro" id="IPR018004">
    <property type="entry name" value="KilA/APSES_HTH"/>
</dbReference>
<dbReference type="InterPro" id="IPR003163">
    <property type="entry name" value="Tscrpt_reg_HTH_APSES-type"/>
</dbReference>
<reference evidence="8 9" key="1">
    <citation type="submission" date="2023-10" db="EMBL/GenBank/DDBJ databases">
        <title>Draft Genome Sequence of Candida saopaulonensis from a very Premature Infant with Sepsis.</title>
        <authorList>
            <person name="Ning Y."/>
            <person name="Dai R."/>
            <person name="Xiao M."/>
            <person name="Xu Y."/>
            <person name="Yan Q."/>
            <person name="Zhang L."/>
        </authorList>
    </citation>
    <scope>NUCLEOTIDE SEQUENCE [LARGE SCALE GENOMIC DNA]</scope>
    <source>
        <strain evidence="8 9">19XY460</strain>
    </source>
</reference>
<comment type="function">
    <text evidence="4">Binds to MCB elements (Mlu I cell cycle box) found in the promoter of most DNA synthesis genes. Transcriptional activation by MBF has an important role in the transition from G1 to S phase. It may have a dual role in that it behaves as an activator of transcription at the G1-S boundary and as a repressor during other stages of the cell cycle.</text>
</comment>
<name>A0AAX4HAD2_9ASCO</name>
<gene>
    <name evidence="8" type="ORF">PUMCH_002681</name>
</gene>
<keyword evidence="3" id="KW-0238">DNA-binding</keyword>
<dbReference type="PANTHER" id="PTHR43828">
    <property type="entry name" value="ASPARAGINASE"/>
    <property type="match status" value="1"/>
</dbReference>
<dbReference type="SUPFAM" id="SSF54616">
    <property type="entry name" value="DNA-binding domain of Mlu1-box binding protein MBP1"/>
    <property type="match status" value="1"/>
</dbReference>
<feature type="region of interest" description="Disordered" evidence="6">
    <location>
        <begin position="151"/>
        <end position="170"/>
    </location>
</feature>
<dbReference type="Proteomes" id="UP001338582">
    <property type="component" value="Chromosome 3"/>
</dbReference>
<evidence type="ECO:0000313" key="9">
    <source>
        <dbReference type="Proteomes" id="UP001338582"/>
    </source>
</evidence>
<feature type="region of interest" description="Disordered" evidence="6">
    <location>
        <begin position="175"/>
        <end position="199"/>
    </location>
</feature>
<sequence length="913" mass="102688">MSSYDPTQVYSATYSNVPVFEFVTVEGPIMRRKLDSWINATHILKIAKFPKARRTRILEKDVQTGIHEKVQGGYGKYQGTYVPLEIGKEIATSFGVYDILKPIFDFEFIEGTSQTPPPAPKHNHASASNMGRKALLKVKQESGLDGAVLAKRTRSGADAETSPKRKARTKRVTLTGRGKPDMNRSQTVPIDHSMGGSGGPSIGTFSAKPELGMESSFKLPPLQRQDTDKDVALFTASSMNVRREDLELEPESGDDLHDHANADHRFGMSIRDSYDEELMTGRELFGSREFAASKESFDRYGHPASRGSDSTVPAAVNDFTKLLGSESFRSFPSQRHGQPQLNSTSLRGDPEAIEYFNVLLNYLLDENPNTQNGRPKALTTSLPDKILNPPLPLSRIIIDQPIDSDGNTIFHWACAMANVSMIEFLLSLFSLSINTQLKNYRAETALMFLVQFNNSYILNNFTSIFDLLFDSVLSTDSFGRTVLHHIALACEPPATDDLTASEASMIKENFAKYYFEVVLAKIVKFPEFQVHNENEGEAPPENKKDVVVKFINHQDNEGNTALHIVAFGLARKCIRTFIKYHVYIDFALRNLVNCTIEDYLASHNYVLRLEGENDELLPLVGGMLNGNTINNPTYGAQSFESQMLSTRLALSLQSSVAHRITEQLSKLSFQIEKELKEYDQKIFDVLEFYKLIGKDKIQSQKSVLHLFNLDYLLEDAEKEFENNLMSSQHDTRYLDSNEGSNDNMIQEEIKRLMNDLRFKHLSLEYEFEQQFKTYVARKEIKLQEQLLKAAEKEITIKSDADDQTKLLLATKLQKLIIKRKELSEKIYGEEIKVPLAAQFPEEFKENSIPKNVKSGGSANGENGGLSLIAGFPKNDNLYKYCKLISLSCGMSFAEVENSVDLIEQSLARSVSNA</sequence>
<evidence type="ECO:0000256" key="3">
    <source>
        <dbReference type="ARBA" id="ARBA00023125"/>
    </source>
</evidence>
<dbReference type="InterPro" id="IPR002110">
    <property type="entry name" value="Ankyrin_rpt"/>
</dbReference>
<dbReference type="GO" id="GO:0030907">
    <property type="term" value="C:MBF transcription complex"/>
    <property type="evidence" value="ECO:0007669"/>
    <property type="project" value="UniProtKB-ARBA"/>
</dbReference>
<evidence type="ECO:0000259" key="7">
    <source>
        <dbReference type="PROSITE" id="PS51299"/>
    </source>
</evidence>
<dbReference type="GeneID" id="88173745"/>
<dbReference type="FunFam" id="3.10.260.10:FF:000004">
    <property type="entry name" value="Transcription factor MBP1"/>
    <property type="match status" value="1"/>
</dbReference>
<evidence type="ECO:0000256" key="1">
    <source>
        <dbReference type="ARBA" id="ARBA00022737"/>
    </source>
</evidence>
<dbReference type="GO" id="GO:0003677">
    <property type="term" value="F:DNA binding"/>
    <property type="evidence" value="ECO:0007669"/>
    <property type="project" value="UniProtKB-KW"/>
</dbReference>
<dbReference type="Pfam" id="PF04383">
    <property type="entry name" value="KilA-N"/>
    <property type="match status" value="1"/>
</dbReference>
<dbReference type="GO" id="GO:0033309">
    <property type="term" value="C:SBF transcription complex"/>
    <property type="evidence" value="ECO:0007669"/>
    <property type="project" value="TreeGrafter"/>
</dbReference>
<dbReference type="Pfam" id="PF13606">
    <property type="entry name" value="Ank_3"/>
    <property type="match status" value="1"/>
</dbReference>
<dbReference type="SMART" id="SM00248">
    <property type="entry name" value="ANK"/>
    <property type="match status" value="2"/>
</dbReference>
<keyword evidence="9" id="KW-1185">Reference proteome</keyword>
<dbReference type="InterPro" id="IPR051642">
    <property type="entry name" value="SWI6-like"/>
</dbReference>
<dbReference type="KEGG" id="asau:88173745"/>
<accession>A0AAX4HAD2</accession>
<evidence type="ECO:0000256" key="5">
    <source>
        <dbReference type="ARBA" id="ARBA00073969"/>
    </source>
</evidence>
<evidence type="ECO:0000256" key="6">
    <source>
        <dbReference type="SAM" id="MobiDB-lite"/>
    </source>
</evidence>
<feature type="domain" description="HTH APSES-type" evidence="7">
    <location>
        <begin position="9"/>
        <end position="116"/>
    </location>
</feature>
<dbReference type="AlphaFoldDB" id="A0AAX4HAD2"/>
<dbReference type="Gene3D" id="1.25.40.20">
    <property type="entry name" value="Ankyrin repeat-containing domain"/>
    <property type="match status" value="1"/>
</dbReference>
<keyword evidence="2" id="KW-0040">ANK repeat</keyword>
<dbReference type="InterPro" id="IPR036770">
    <property type="entry name" value="Ankyrin_rpt-contain_sf"/>
</dbReference>
<dbReference type="GO" id="GO:0001228">
    <property type="term" value="F:DNA-binding transcription activator activity, RNA polymerase II-specific"/>
    <property type="evidence" value="ECO:0007669"/>
    <property type="project" value="UniProtKB-ARBA"/>
</dbReference>
<dbReference type="RefSeq" id="XP_062877751.1">
    <property type="nucleotide sequence ID" value="XM_063021681.1"/>
</dbReference>
<proteinExistence type="predicted"/>
<keyword evidence="1" id="KW-0677">Repeat</keyword>
<evidence type="ECO:0000256" key="4">
    <source>
        <dbReference type="ARBA" id="ARBA00054211"/>
    </source>
</evidence>
<organism evidence="8 9">
    <name type="scientific">Australozyma saopauloensis</name>
    <dbReference type="NCBI Taxonomy" id="291208"/>
    <lineage>
        <taxon>Eukaryota</taxon>
        <taxon>Fungi</taxon>
        <taxon>Dikarya</taxon>
        <taxon>Ascomycota</taxon>
        <taxon>Saccharomycotina</taxon>
        <taxon>Pichiomycetes</taxon>
        <taxon>Metschnikowiaceae</taxon>
        <taxon>Australozyma</taxon>
    </lineage>
</organism>
<dbReference type="SUPFAM" id="SSF48403">
    <property type="entry name" value="Ankyrin repeat"/>
    <property type="match status" value="1"/>
</dbReference>
<dbReference type="EMBL" id="CP138896">
    <property type="protein sequence ID" value="WPK25369.1"/>
    <property type="molecule type" value="Genomic_DNA"/>
</dbReference>
<dbReference type="PANTHER" id="PTHR43828:SF15">
    <property type="entry name" value="TRANSCRIPTION FACTOR MBP1"/>
    <property type="match status" value="1"/>
</dbReference>